<dbReference type="PROSITE" id="PS51330">
    <property type="entry name" value="DHFR_2"/>
    <property type="match status" value="1"/>
</dbReference>
<dbReference type="InterPro" id="IPR001796">
    <property type="entry name" value="DHFR_dom"/>
</dbReference>
<keyword evidence="3" id="KW-0554">One-carbon metabolism</keyword>
<evidence type="ECO:0000259" key="7">
    <source>
        <dbReference type="PROSITE" id="PS51330"/>
    </source>
</evidence>
<keyword evidence="4" id="KW-0521">NADP</keyword>
<name>A0A1H9FBT5_9EURY</name>
<dbReference type="AlphaFoldDB" id="A0A1H9FBT5"/>
<dbReference type="CDD" id="cd00209">
    <property type="entry name" value="DHFR"/>
    <property type="match status" value="1"/>
</dbReference>
<evidence type="ECO:0000256" key="2">
    <source>
        <dbReference type="ARBA" id="ARBA00012856"/>
    </source>
</evidence>
<dbReference type="InterPro" id="IPR024072">
    <property type="entry name" value="DHFR-like_dom_sf"/>
</dbReference>
<dbReference type="PRINTS" id="PR00070">
    <property type="entry name" value="DHFR"/>
</dbReference>
<dbReference type="EMBL" id="FOFD01000002">
    <property type="protein sequence ID" value="SEQ34768.1"/>
    <property type="molecule type" value="Genomic_DNA"/>
</dbReference>
<dbReference type="PROSITE" id="PS00075">
    <property type="entry name" value="DHFR_1"/>
    <property type="match status" value="1"/>
</dbReference>
<dbReference type="GO" id="GO:0046654">
    <property type="term" value="P:tetrahydrofolate biosynthetic process"/>
    <property type="evidence" value="ECO:0007669"/>
    <property type="project" value="InterPro"/>
</dbReference>
<evidence type="ECO:0000256" key="4">
    <source>
        <dbReference type="ARBA" id="ARBA00022857"/>
    </source>
</evidence>
<evidence type="ECO:0000313" key="9">
    <source>
        <dbReference type="Proteomes" id="UP000199114"/>
    </source>
</evidence>
<dbReference type="InterPro" id="IPR012259">
    <property type="entry name" value="DHFR"/>
</dbReference>
<proteinExistence type="inferred from homology"/>
<protein>
    <recommendedName>
        <fullName evidence="2">dihydrofolate reductase</fullName>
        <ecNumber evidence="2">1.5.1.3</ecNumber>
    </recommendedName>
</protein>
<evidence type="ECO:0000256" key="6">
    <source>
        <dbReference type="RuleBase" id="RU004474"/>
    </source>
</evidence>
<dbReference type="GO" id="GO:0006730">
    <property type="term" value="P:one-carbon metabolic process"/>
    <property type="evidence" value="ECO:0007669"/>
    <property type="project" value="UniProtKB-KW"/>
</dbReference>
<dbReference type="GO" id="GO:0004146">
    <property type="term" value="F:dihydrofolate reductase activity"/>
    <property type="evidence" value="ECO:0007669"/>
    <property type="project" value="UniProtKB-EC"/>
</dbReference>
<accession>A0A1H9FBT5</accession>
<dbReference type="RefSeq" id="WP_090615736.1">
    <property type="nucleotide sequence ID" value="NZ_FOFD01000002.1"/>
</dbReference>
<organism evidence="8 9">
    <name type="scientific">Natrinema salaciae</name>
    <dbReference type="NCBI Taxonomy" id="1186196"/>
    <lineage>
        <taxon>Archaea</taxon>
        <taxon>Methanobacteriati</taxon>
        <taxon>Methanobacteriota</taxon>
        <taxon>Stenosarchaea group</taxon>
        <taxon>Halobacteria</taxon>
        <taxon>Halobacteriales</taxon>
        <taxon>Natrialbaceae</taxon>
        <taxon>Natrinema</taxon>
    </lineage>
</organism>
<dbReference type="OrthoDB" id="198183at2157"/>
<dbReference type="InterPro" id="IPR017925">
    <property type="entry name" value="DHFR_CS"/>
</dbReference>
<dbReference type="STRING" id="1186196.SAMN04489841_1517"/>
<keyword evidence="9" id="KW-1185">Reference proteome</keyword>
<dbReference type="PIRSF" id="PIRSF000194">
    <property type="entry name" value="DHFR"/>
    <property type="match status" value="1"/>
</dbReference>
<evidence type="ECO:0000256" key="1">
    <source>
        <dbReference type="ARBA" id="ARBA00004903"/>
    </source>
</evidence>
<comment type="similarity">
    <text evidence="6">Belongs to the dihydrofolate reductase family.</text>
</comment>
<dbReference type="Gene3D" id="3.40.430.10">
    <property type="entry name" value="Dihydrofolate Reductase, subunit A"/>
    <property type="match status" value="1"/>
</dbReference>
<feature type="domain" description="DHFR" evidence="7">
    <location>
        <begin position="21"/>
        <end position="190"/>
    </location>
</feature>
<dbReference type="GO" id="GO:0046452">
    <property type="term" value="P:dihydrofolate metabolic process"/>
    <property type="evidence" value="ECO:0007669"/>
    <property type="project" value="TreeGrafter"/>
</dbReference>
<gene>
    <name evidence="8" type="ORF">SAMN04489841_1517</name>
</gene>
<dbReference type="Pfam" id="PF00186">
    <property type="entry name" value="DHFR_1"/>
    <property type="match status" value="1"/>
</dbReference>
<comment type="pathway">
    <text evidence="1">Cofactor biosynthesis; tetrahydrofolate biosynthesis; 5,6,7,8-tetrahydrofolate from 7,8-dihydrofolate: step 1/1.</text>
</comment>
<evidence type="ECO:0000256" key="3">
    <source>
        <dbReference type="ARBA" id="ARBA00022563"/>
    </source>
</evidence>
<dbReference type="GO" id="GO:0050661">
    <property type="term" value="F:NADP binding"/>
    <property type="evidence" value="ECO:0007669"/>
    <property type="project" value="InterPro"/>
</dbReference>
<keyword evidence="5" id="KW-0560">Oxidoreductase</keyword>
<sequence length="190" mass="20714">MTADGTSESANATPALETDRELVAIVAVADNGVIGKDGDMPWHIPDDMTHFKETTMDHPVIMGRVTYEGILETLGEPLPGRTTVVLTSRDLETPDGAVAAHGLEEAVETAEAAARDRHDDVDRIFVAGGASVYDQFLPAVDRLVVTEVHDEPDGDTVFPDWNRDAWTEVARDERDGFAFCEYVRAESTVE</sequence>
<reference evidence="9" key="1">
    <citation type="submission" date="2016-10" db="EMBL/GenBank/DDBJ databases">
        <authorList>
            <person name="Varghese N."/>
            <person name="Submissions S."/>
        </authorList>
    </citation>
    <scope>NUCLEOTIDE SEQUENCE [LARGE SCALE GENOMIC DNA]</scope>
    <source>
        <strain evidence="9">DSM 25055</strain>
    </source>
</reference>
<dbReference type="GO" id="GO:0046655">
    <property type="term" value="P:folic acid metabolic process"/>
    <property type="evidence" value="ECO:0007669"/>
    <property type="project" value="TreeGrafter"/>
</dbReference>
<evidence type="ECO:0000256" key="5">
    <source>
        <dbReference type="ARBA" id="ARBA00023002"/>
    </source>
</evidence>
<dbReference type="Proteomes" id="UP000199114">
    <property type="component" value="Unassembled WGS sequence"/>
</dbReference>
<dbReference type="SUPFAM" id="SSF53597">
    <property type="entry name" value="Dihydrofolate reductase-like"/>
    <property type="match status" value="1"/>
</dbReference>
<dbReference type="PANTHER" id="PTHR48069:SF3">
    <property type="entry name" value="DIHYDROFOLATE REDUCTASE"/>
    <property type="match status" value="1"/>
</dbReference>
<dbReference type="PANTHER" id="PTHR48069">
    <property type="entry name" value="DIHYDROFOLATE REDUCTASE"/>
    <property type="match status" value="1"/>
</dbReference>
<evidence type="ECO:0000313" key="8">
    <source>
        <dbReference type="EMBL" id="SEQ34768.1"/>
    </source>
</evidence>
<dbReference type="GO" id="GO:0005829">
    <property type="term" value="C:cytosol"/>
    <property type="evidence" value="ECO:0007669"/>
    <property type="project" value="TreeGrafter"/>
</dbReference>
<dbReference type="EC" id="1.5.1.3" evidence="2"/>